<evidence type="ECO:0000313" key="1">
    <source>
        <dbReference type="EMBL" id="OGH95038.1"/>
    </source>
</evidence>
<comment type="caution">
    <text evidence="1">The sequence shown here is derived from an EMBL/GenBank/DDBJ whole genome shotgun (WGS) entry which is preliminary data.</text>
</comment>
<organism evidence="1 2">
    <name type="scientific">Candidatus Magasanikbacteria bacterium RIFOXYD2_FULL_41_14</name>
    <dbReference type="NCBI Taxonomy" id="1798709"/>
    <lineage>
        <taxon>Bacteria</taxon>
        <taxon>Candidatus Magasanikiibacteriota</taxon>
    </lineage>
</organism>
<name>A0A1F6PFZ8_9BACT</name>
<dbReference type="AlphaFoldDB" id="A0A1F6PFZ8"/>
<proteinExistence type="predicted"/>
<dbReference type="Proteomes" id="UP000178254">
    <property type="component" value="Unassembled WGS sequence"/>
</dbReference>
<dbReference type="STRING" id="1798709.A2538_05145"/>
<sequence>MLNLNKNPPKAEKRKGDGVVVSASADYHPGIIGRCVWRINPQSLPFVGGQPDERQTLLHLPNGVFGSLVKPNNDLNKTYRNTV</sequence>
<protein>
    <submittedName>
        <fullName evidence="1">Uncharacterized protein</fullName>
    </submittedName>
</protein>
<evidence type="ECO:0000313" key="2">
    <source>
        <dbReference type="Proteomes" id="UP000178254"/>
    </source>
</evidence>
<accession>A0A1F6PFZ8</accession>
<reference evidence="1 2" key="1">
    <citation type="journal article" date="2016" name="Nat. Commun.">
        <title>Thousands of microbial genomes shed light on interconnected biogeochemical processes in an aquifer system.</title>
        <authorList>
            <person name="Anantharaman K."/>
            <person name="Brown C.T."/>
            <person name="Hug L.A."/>
            <person name="Sharon I."/>
            <person name="Castelle C.J."/>
            <person name="Probst A.J."/>
            <person name="Thomas B.C."/>
            <person name="Singh A."/>
            <person name="Wilkins M.J."/>
            <person name="Karaoz U."/>
            <person name="Brodie E.L."/>
            <person name="Williams K.H."/>
            <person name="Hubbard S.S."/>
            <person name="Banfield J.F."/>
        </authorList>
    </citation>
    <scope>NUCLEOTIDE SEQUENCE [LARGE SCALE GENOMIC DNA]</scope>
</reference>
<gene>
    <name evidence="1" type="ORF">A2538_05145</name>
</gene>
<dbReference type="EMBL" id="MFRE01000005">
    <property type="protein sequence ID" value="OGH95038.1"/>
    <property type="molecule type" value="Genomic_DNA"/>
</dbReference>